<evidence type="ECO:0008006" key="3">
    <source>
        <dbReference type="Google" id="ProtNLM"/>
    </source>
</evidence>
<evidence type="ECO:0000313" key="1">
    <source>
        <dbReference type="EMBL" id="CDH54737.1"/>
    </source>
</evidence>
<dbReference type="Proteomes" id="UP000027586">
    <property type="component" value="Unassembled WGS sequence"/>
</dbReference>
<reference evidence="1" key="1">
    <citation type="submission" date="2013-08" db="EMBL/GenBank/DDBJ databases">
        <title>Gene expansion shapes genome architecture in the human pathogen Lichtheimia corymbifera: an evolutionary genomics analysis in the ancient terrestrial Mucorales (Mucoromycotina).</title>
        <authorList>
            <person name="Schwartze V.U."/>
            <person name="Winter S."/>
            <person name="Shelest E."/>
            <person name="Marcet-Houben M."/>
            <person name="Horn F."/>
            <person name="Wehner S."/>
            <person name="Hoffmann K."/>
            <person name="Riege K."/>
            <person name="Sammeth M."/>
            <person name="Nowrousian M."/>
            <person name="Valiante V."/>
            <person name="Linde J."/>
            <person name="Jacobsen I.D."/>
            <person name="Marz M."/>
            <person name="Brakhage A.A."/>
            <person name="Gabaldon T."/>
            <person name="Bocker S."/>
            <person name="Voigt K."/>
        </authorList>
    </citation>
    <scope>NUCLEOTIDE SEQUENCE [LARGE SCALE GENOMIC DNA]</scope>
    <source>
        <strain evidence="1">FSU 9682</strain>
    </source>
</reference>
<accession>A0A068RYP8</accession>
<dbReference type="InterPro" id="IPR032675">
    <property type="entry name" value="LRR_dom_sf"/>
</dbReference>
<dbReference type="Gene3D" id="3.80.10.10">
    <property type="entry name" value="Ribonuclease Inhibitor"/>
    <property type="match status" value="1"/>
</dbReference>
<evidence type="ECO:0000313" key="2">
    <source>
        <dbReference type="Proteomes" id="UP000027586"/>
    </source>
</evidence>
<organism evidence="1 2">
    <name type="scientific">Lichtheimia corymbifera JMRC:FSU:9682</name>
    <dbReference type="NCBI Taxonomy" id="1263082"/>
    <lineage>
        <taxon>Eukaryota</taxon>
        <taxon>Fungi</taxon>
        <taxon>Fungi incertae sedis</taxon>
        <taxon>Mucoromycota</taxon>
        <taxon>Mucoromycotina</taxon>
        <taxon>Mucoromycetes</taxon>
        <taxon>Mucorales</taxon>
        <taxon>Lichtheimiaceae</taxon>
        <taxon>Lichtheimia</taxon>
    </lineage>
</organism>
<name>A0A068RYP8_9FUNG</name>
<dbReference type="EMBL" id="CBTN010000025">
    <property type="protein sequence ID" value="CDH54737.1"/>
    <property type="molecule type" value="Genomic_DNA"/>
</dbReference>
<dbReference type="VEuPathDB" id="FungiDB:LCOR_05957.1"/>
<dbReference type="AlphaFoldDB" id="A0A068RYP8"/>
<keyword evidence="2" id="KW-1185">Reference proteome</keyword>
<dbReference type="SUPFAM" id="SSF52047">
    <property type="entry name" value="RNI-like"/>
    <property type="match status" value="1"/>
</dbReference>
<comment type="caution">
    <text evidence="1">The sequence shown here is derived from an EMBL/GenBank/DDBJ whole genome shotgun (WGS) entry which is preliminary data.</text>
</comment>
<protein>
    <recommendedName>
        <fullName evidence="3">F-box domain-containing protein</fullName>
    </recommendedName>
</protein>
<gene>
    <name evidence="1" type="ORF">LCOR_05957.1</name>
</gene>
<sequence length="359" mass="40356">MLPDNSTALGVRTFYVKGHKEDYWMGQDHGNSEHVMEFMKRNSHTLQDIHFSTSLPFNGLPDHAAATADSNVAFTFNRVTSYTQQIDHQQHLCIARMIARNSPHLKTFELSASPHFLADDVGELFHDLSVHCELESAIVRLNSRDPLLEVGGTERFIHHHGTIDLQLHILILPQNVRLSNDALDTLTALPRLRTLGFGLPLVQGDDADGANISRFIQKLGSGCPQLQRLELVSKDPIPDTVFVQLSKLNIKSLHLTMLYLANHNNTMPASILALLDCPQLQDLRLGRPTLTFWATSRNPTNKYTISALTLPRLHPSGSAITSLNASRKLSSRSSGSRRIEFNGRRFMDTRIFQEQVWIM</sequence>
<proteinExistence type="predicted"/>